<reference evidence="2" key="2">
    <citation type="journal article" date="2020" name="Nat. Commun.">
        <title>Large-scale genome sequencing of mycorrhizal fungi provides insights into the early evolution of symbiotic traits.</title>
        <authorList>
            <person name="Miyauchi S."/>
            <person name="Kiss E."/>
            <person name="Kuo A."/>
            <person name="Drula E."/>
            <person name="Kohler A."/>
            <person name="Sanchez-Garcia M."/>
            <person name="Morin E."/>
            <person name="Andreopoulos B."/>
            <person name="Barry K.W."/>
            <person name="Bonito G."/>
            <person name="Buee M."/>
            <person name="Carver A."/>
            <person name="Chen C."/>
            <person name="Cichocki N."/>
            <person name="Clum A."/>
            <person name="Culley D."/>
            <person name="Crous P.W."/>
            <person name="Fauchery L."/>
            <person name="Girlanda M."/>
            <person name="Hayes R.D."/>
            <person name="Keri Z."/>
            <person name="LaButti K."/>
            <person name="Lipzen A."/>
            <person name="Lombard V."/>
            <person name="Magnuson J."/>
            <person name="Maillard F."/>
            <person name="Murat C."/>
            <person name="Nolan M."/>
            <person name="Ohm R.A."/>
            <person name="Pangilinan J."/>
            <person name="Pereira M.F."/>
            <person name="Perotto S."/>
            <person name="Peter M."/>
            <person name="Pfister S."/>
            <person name="Riley R."/>
            <person name="Sitrit Y."/>
            <person name="Stielow J.B."/>
            <person name="Szollosi G."/>
            <person name="Zifcakova L."/>
            <person name="Stursova M."/>
            <person name="Spatafora J.W."/>
            <person name="Tedersoo L."/>
            <person name="Vaario L.M."/>
            <person name="Yamada A."/>
            <person name="Yan M."/>
            <person name="Wang P."/>
            <person name="Xu J."/>
            <person name="Bruns T."/>
            <person name="Baldrian P."/>
            <person name="Vilgalys R."/>
            <person name="Dunand C."/>
            <person name="Henrissat B."/>
            <person name="Grigoriev I.V."/>
            <person name="Hibbett D."/>
            <person name="Nagy L.G."/>
            <person name="Martin F.M."/>
        </authorList>
    </citation>
    <scope>NUCLEOTIDE SEQUENCE</scope>
    <source>
        <strain evidence="2">BED1</strain>
    </source>
</reference>
<feature type="compositionally biased region" description="Polar residues" evidence="1">
    <location>
        <begin position="133"/>
        <end position="145"/>
    </location>
</feature>
<dbReference type="Proteomes" id="UP001194468">
    <property type="component" value="Unassembled WGS sequence"/>
</dbReference>
<gene>
    <name evidence="2" type="ORF">L210DRAFT_2465196</name>
</gene>
<proteinExistence type="predicted"/>
<organism evidence="2 3">
    <name type="scientific">Boletus edulis BED1</name>
    <dbReference type="NCBI Taxonomy" id="1328754"/>
    <lineage>
        <taxon>Eukaryota</taxon>
        <taxon>Fungi</taxon>
        <taxon>Dikarya</taxon>
        <taxon>Basidiomycota</taxon>
        <taxon>Agaricomycotina</taxon>
        <taxon>Agaricomycetes</taxon>
        <taxon>Agaricomycetidae</taxon>
        <taxon>Boletales</taxon>
        <taxon>Boletineae</taxon>
        <taxon>Boletaceae</taxon>
        <taxon>Boletoideae</taxon>
        <taxon>Boletus</taxon>
    </lineage>
</organism>
<evidence type="ECO:0000256" key="1">
    <source>
        <dbReference type="SAM" id="MobiDB-lite"/>
    </source>
</evidence>
<evidence type="ECO:0000313" key="2">
    <source>
        <dbReference type="EMBL" id="KAF8417904.1"/>
    </source>
</evidence>
<feature type="compositionally biased region" description="Low complexity" evidence="1">
    <location>
        <begin position="104"/>
        <end position="124"/>
    </location>
</feature>
<protein>
    <recommendedName>
        <fullName evidence="4">C2 domain-containing protein</fullName>
    </recommendedName>
</protein>
<keyword evidence="3" id="KW-1185">Reference proteome</keyword>
<accession>A0AAD4G5Y6</accession>
<name>A0AAD4G5Y6_BOLED</name>
<dbReference type="EMBL" id="WHUW01000211">
    <property type="protein sequence ID" value="KAF8417904.1"/>
    <property type="molecule type" value="Genomic_DNA"/>
</dbReference>
<sequence>MEHQPKLSPPFHPSDIINRFLLNKNQNARVAITHDTQWMDMIKKGLTPDDLLQADRLGTFLTWYYTVDSEDENAVVFLQVKAASRLFLGGIQICLDSDDIEDSVSSVAGPHDPSSSELELSDPSTSDPEDISLPSSPEQDISAPTTPGLEVSSCPTPSIDCPQIVITRICAQNIPFGRKRFSIGFYVLVQVGGTRQRTQNKSIRVNDSDIEWEDVIFLPSQALTRSDSWYMPPPN</sequence>
<evidence type="ECO:0000313" key="3">
    <source>
        <dbReference type="Proteomes" id="UP001194468"/>
    </source>
</evidence>
<reference evidence="2" key="1">
    <citation type="submission" date="2019-10" db="EMBL/GenBank/DDBJ databases">
        <authorList>
            <consortium name="DOE Joint Genome Institute"/>
            <person name="Kuo A."/>
            <person name="Miyauchi S."/>
            <person name="Kiss E."/>
            <person name="Drula E."/>
            <person name="Kohler A."/>
            <person name="Sanchez-Garcia M."/>
            <person name="Andreopoulos B."/>
            <person name="Barry K.W."/>
            <person name="Bonito G."/>
            <person name="Buee M."/>
            <person name="Carver A."/>
            <person name="Chen C."/>
            <person name="Cichocki N."/>
            <person name="Clum A."/>
            <person name="Culley D."/>
            <person name="Crous P.W."/>
            <person name="Fauchery L."/>
            <person name="Girlanda M."/>
            <person name="Hayes R."/>
            <person name="Keri Z."/>
            <person name="LaButti K."/>
            <person name="Lipzen A."/>
            <person name="Lombard V."/>
            <person name="Magnuson J."/>
            <person name="Maillard F."/>
            <person name="Morin E."/>
            <person name="Murat C."/>
            <person name="Nolan M."/>
            <person name="Ohm R."/>
            <person name="Pangilinan J."/>
            <person name="Pereira M."/>
            <person name="Perotto S."/>
            <person name="Peter M."/>
            <person name="Riley R."/>
            <person name="Sitrit Y."/>
            <person name="Stielow B."/>
            <person name="Szollosi G."/>
            <person name="Zifcakova L."/>
            <person name="Stursova M."/>
            <person name="Spatafora J.W."/>
            <person name="Tedersoo L."/>
            <person name="Vaario L.-M."/>
            <person name="Yamada A."/>
            <person name="Yan M."/>
            <person name="Wang P."/>
            <person name="Xu J."/>
            <person name="Bruns T."/>
            <person name="Baldrian P."/>
            <person name="Vilgalys R."/>
            <person name="Henrissat B."/>
            <person name="Grigoriev I.V."/>
            <person name="Hibbett D."/>
            <person name="Nagy L.G."/>
            <person name="Martin F.M."/>
        </authorList>
    </citation>
    <scope>NUCLEOTIDE SEQUENCE</scope>
    <source>
        <strain evidence="2">BED1</strain>
    </source>
</reference>
<comment type="caution">
    <text evidence="2">The sequence shown here is derived from an EMBL/GenBank/DDBJ whole genome shotgun (WGS) entry which is preliminary data.</text>
</comment>
<evidence type="ECO:0008006" key="4">
    <source>
        <dbReference type="Google" id="ProtNLM"/>
    </source>
</evidence>
<dbReference type="AlphaFoldDB" id="A0AAD4G5Y6"/>
<feature type="region of interest" description="Disordered" evidence="1">
    <location>
        <begin position="104"/>
        <end position="154"/>
    </location>
</feature>